<dbReference type="SMART" id="SM00365">
    <property type="entry name" value="LRR_SD22"/>
    <property type="match status" value="5"/>
</dbReference>
<name>A0A0W8CIP4_PHYNI</name>
<dbReference type="Proteomes" id="UP000052943">
    <property type="component" value="Unassembled WGS sequence"/>
</dbReference>
<evidence type="ECO:0000256" key="1">
    <source>
        <dbReference type="ARBA" id="ARBA00004138"/>
    </source>
</evidence>
<evidence type="ECO:0000256" key="4">
    <source>
        <dbReference type="ARBA" id="ARBA00023069"/>
    </source>
</evidence>
<keyword evidence="2" id="KW-0433">Leucine-rich repeat</keyword>
<dbReference type="AlphaFoldDB" id="A0A0W8CIP4"/>
<comment type="subcellular location">
    <subcellularLocation>
        <location evidence="1">Cell projection</location>
        <location evidence="1">Cilium</location>
    </subcellularLocation>
</comment>
<dbReference type="Gene3D" id="3.80.10.10">
    <property type="entry name" value="Ribonuclease Inhibitor"/>
    <property type="match status" value="2"/>
</dbReference>
<keyword evidence="6" id="KW-0175">Coiled coil</keyword>
<dbReference type="SMART" id="SM00369">
    <property type="entry name" value="LRR_TYP"/>
    <property type="match status" value="3"/>
</dbReference>
<evidence type="ECO:0000256" key="3">
    <source>
        <dbReference type="ARBA" id="ARBA00022737"/>
    </source>
</evidence>
<evidence type="ECO:0000256" key="5">
    <source>
        <dbReference type="ARBA" id="ARBA00023273"/>
    </source>
</evidence>
<evidence type="ECO:0000313" key="7">
    <source>
        <dbReference type="EMBL" id="KUF83912.1"/>
    </source>
</evidence>
<feature type="coiled-coil region" evidence="6">
    <location>
        <begin position="360"/>
        <end position="420"/>
    </location>
</feature>
<dbReference type="InterPro" id="IPR001611">
    <property type="entry name" value="Leu-rich_rpt"/>
</dbReference>
<dbReference type="EMBL" id="LNFO01003045">
    <property type="protein sequence ID" value="KUF83912.1"/>
    <property type="molecule type" value="Genomic_DNA"/>
</dbReference>
<dbReference type="PANTHER" id="PTHR45973">
    <property type="entry name" value="PROTEIN PHOSPHATASE 1 REGULATORY SUBUNIT SDS22-RELATED"/>
    <property type="match status" value="1"/>
</dbReference>
<dbReference type="PROSITE" id="PS51450">
    <property type="entry name" value="LRR"/>
    <property type="match status" value="4"/>
</dbReference>
<dbReference type="Pfam" id="PF12799">
    <property type="entry name" value="LRR_4"/>
    <property type="match status" value="1"/>
</dbReference>
<dbReference type="OrthoDB" id="7451790at2759"/>
<dbReference type="Pfam" id="PF14580">
    <property type="entry name" value="LRR_9"/>
    <property type="match status" value="1"/>
</dbReference>
<evidence type="ECO:0000313" key="8">
    <source>
        <dbReference type="Proteomes" id="UP000052943"/>
    </source>
</evidence>
<dbReference type="InterPro" id="IPR032675">
    <property type="entry name" value="LRR_dom_sf"/>
</dbReference>
<accession>A0A0W8CIP4</accession>
<keyword evidence="3" id="KW-0677">Repeat</keyword>
<organism evidence="7 8">
    <name type="scientific">Phytophthora nicotianae</name>
    <name type="common">Potato buckeye rot agent</name>
    <name type="synonym">Phytophthora parasitica</name>
    <dbReference type="NCBI Taxonomy" id="4792"/>
    <lineage>
        <taxon>Eukaryota</taxon>
        <taxon>Sar</taxon>
        <taxon>Stramenopiles</taxon>
        <taxon>Oomycota</taxon>
        <taxon>Peronosporomycetes</taxon>
        <taxon>Peronosporales</taxon>
        <taxon>Peronosporaceae</taxon>
        <taxon>Phytophthora</taxon>
    </lineage>
</organism>
<reference evidence="7 8" key="1">
    <citation type="submission" date="2015-11" db="EMBL/GenBank/DDBJ databases">
        <title>Genomes and virulence difference between two physiological races of Phytophthora nicotianae.</title>
        <authorList>
            <person name="Liu H."/>
            <person name="Ma X."/>
            <person name="Yu H."/>
            <person name="Fang D."/>
            <person name="Li Y."/>
            <person name="Wang X."/>
            <person name="Wang W."/>
            <person name="Dong Y."/>
            <person name="Xiao B."/>
        </authorList>
    </citation>
    <scope>NUCLEOTIDE SEQUENCE [LARGE SCALE GENOMIC DNA]</scope>
    <source>
        <strain evidence="8">race 0</strain>
    </source>
</reference>
<dbReference type="STRING" id="4790.A0A0W8CIP4"/>
<dbReference type="SUPFAM" id="SSF52075">
    <property type="entry name" value="Outer arm dynein light chain 1"/>
    <property type="match status" value="1"/>
</dbReference>
<keyword evidence="5" id="KW-0966">Cell projection</keyword>
<dbReference type="InterPro" id="IPR050576">
    <property type="entry name" value="Cilia_flagella_integrity"/>
</dbReference>
<evidence type="ECO:0000256" key="2">
    <source>
        <dbReference type="ARBA" id="ARBA00022614"/>
    </source>
</evidence>
<proteinExistence type="predicted"/>
<gene>
    <name evidence="7" type="ORF">AM587_10010942</name>
</gene>
<dbReference type="PANTHER" id="PTHR45973:SF9">
    <property type="entry name" value="LEUCINE-RICH REPEAT-CONTAINING PROTEIN 46"/>
    <property type="match status" value="1"/>
</dbReference>
<dbReference type="InterPro" id="IPR003591">
    <property type="entry name" value="Leu-rich_rpt_typical-subtyp"/>
</dbReference>
<protein>
    <submittedName>
        <fullName evidence="7">Leucine-rich repeat-containing protein 9</fullName>
    </submittedName>
</protein>
<evidence type="ECO:0000256" key="6">
    <source>
        <dbReference type="SAM" id="Coils"/>
    </source>
</evidence>
<dbReference type="InterPro" id="IPR025875">
    <property type="entry name" value="Leu-rich_rpt_4"/>
</dbReference>
<comment type="caution">
    <text evidence="7">The sequence shown here is derived from an EMBL/GenBank/DDBJ whole genome shotgun (WGS) entry which is preliminary data.</text>
</comment>
<keyword evidence="4" id="KW-0969">Cilium</keyword>
<sequence>MLTWVTTYPVGCVNFSSSRVPDEWRRLMPDFLDVEFPIANHVAYSPRDGLPSESEVWSQFSSLACGLFSVQHIFLAYAQNRAAIDKYCDFTKWQQNVTDRIIKTESTGETDHEQLEEIEVIFGNFKYIDSGALRKCRNLQKFTMVNCSLMEISSFEPVSASLVHLCLSNQNISEISGLSSLHELRHLYLQQNNISRIEGLERCRKLKTLWLYDNRLTTVDNLEFCTDLRELWLQNNRIQTLKASSGGISDLVNLQRINLANNRIRDVDEFEHLRKLIVLAQLSFTDEHFGSNPIVHHPEYRSIAITILKQLRQLDGTLVGSDERSTAEDQFFTQSMEFNDQLAELTLAYQQELRSISTRKERGRSNAQMLQQELMEALNDVEACVTAGQAQIEQEKERQLQLREQNSQLLRENVAKLQQDFCAAIKSQYDLEDKALLEEERGYEIMELEAMAEQQLSLTIAALQNAFPNKIAFQQILEHMPDFRFIAENFRRPTNQSVYGTNDQDEREVRILQMYRFFHDDLAAAFEANTRRIEEEQASGTAQGSELYLYMVVNDDKMTSLLQTGLKSTSDEVNHAFNDWVFLFSNPLAALQFYKGTTGKLEPLSDSETDDSFRQTLSEEDSVLVESFNLLLCQVRMQHTIELFHPQNKSSSSLEDLHSVASPRGSILPPPPTAFLQLELGEQQSWSASSSEGHVYMARRAHVHSQILPQFVLLCSKRGEFSSGSHRYVQDQTPSSELLLAQFQQQLRAEVDAYHTRLYHEMDPTTVRVRAQLQHESELLRQRLKDNEDRISQEKLEQERILRSLRGGGNEKKERRRK</sequence>
<feature type="coiled-coil region" evidence="6">
    <location>
        <begin position="770"/>
        <end position="797"/>
    </location>
</feature>